<dbReference type="InterPro" id="IPR004843">
    <property type="entry name" value="Calcineurin-like_PHP"/>
</dbReference>
<dbReference type="InterPro" id="IPR033308">
    <property type="entry name" value="PGAP5/Cdc1/Ted1"/>
</dbReference>
<evidence type="ECO:0000256" key="5">
    <source>
        <dbReference type="SAM" id="Phobius"/>
    </source>
</evidence>
<name>A0AAD8ALQ7_DIPPU</name>
<dbReference type="PANTHER" id="PTHR13315:SF4">
    <property type="entry name" value="METALLOPHOSPHOESTERASE, ISOFORM E"/>
    <property type="match status" value="1"/>
</dbReference>
<dbReference type="GO" id="GO:0005783">
    <property type="term" value="C:endoplasmic reticulum"/>
    <property type="evidence" value="ECO:0007669"/>
    <property type="project" value="TreeGrafter"/>
</dbReference>
<organism evidence="7 8">
    <name type="scientific">Diploptera punctata</name>
    <name type="common">Pacific beetle cockroach</name>
    <dbReference type="NCBI Taxonomy" id="6984"/>
    <lineage>
        <taxon>Eukaryota</taxon>
        <taxon>Metazoa</taxon>
        <taxon>Ecdysozoa</taxon>
        <taxon>Arthropoda</taxon>
        <taxon>Hexapoda</taxon>
        <taxon>Insecta</taxon>
        <taxon>Pterygota</taxon>
        <taxon>Neoptera</taxon>
        <taxon>Polyneoptera</taxon>
        <taxon>Dictyoptera</taxon>
        <taxon>Blattodea</taxon>
        <taxon>Blaberoidea</taxon>
        <taxon>Blaberidae</taxon>
        <taxon>Diplopterinae</taxon>
        <taxon>Diploptera</taxon>
    </lineage>
</organism>
<reference evidence="7" key="1">
    <citation type="journal article" date="2023" name="IScience">
        <title>Live-bearing cockroach genome reveals convergent evolutionary mechanisms linked to viviparity in insects and beyond.</title>
        <authorList>
            <person name="Fouks B."/>
            <person name="Harrison M.C."/>
            <person name="Mikhailova A.A."/>
            <person name="Marchal E."/>
            <person name="English S."/>
            <person name="Carruthers M."/>
            <person name="Jennings E.C."/>
            <person name="Chiamaka E.L."/>
            <person name="Frigard R.A."/>
            <person name="Pippel M."/>
            <person name="Attardo G.M."/>
            <person name="Benoit J.B."/>
            <person name="Bornberg-Bauer E."/>
            <person name="Tobe S.S."/>
        </authorList>
    </citation>
    <scope>NUCLEOTIDE SEQUENCE</scope>
    <source>
        <strain evidence="7">Stay&amp;Tobe</strain>
    </source>
</reference>
<evidence type="ECO:0000256" key="4">
    <source>
        <dbReference type="ARBA" id="ARBA00023136"/>
    </source>
</evidence>
<feature type="transmembrane region" description="Helical" evidence="5">
    <location>
        <begin position="317"/>
        <end position="340"/>
    </location>
</feature>
<evidence type="ECO:0000313" key="7">
    <source>
        <dbReference type="EMBL" id="KAJ9601414.1"/>
    </source>
</evidence>
<comment type="subcellular location">
    <subcellularLocation>
        <location evidence="1">Membrane</location>
        <topology evidence="1">Multi-pass membrane protein</topology>
    </subcellularLocation>
</comment>
<comment type="caution">
    <text evidence="7">The sequence shown here is derived from an EMBL/GenBank/DDBJ whole genome shotgun (WGS) entry which is preliminary data.</text>
</comment>
<dbReference type="GO" id="GO:0006506">
    <property type="term" value="P:GPI anchor biosynthetic process"/>
    <property type="evidence" value="ECO:0007669"/>
    <property type="project" value="InterPro"/>
</dbReference>
<reference evidence="7" key="2">
    <citation type="submission" date="2023-05" db="EMBL/GenBank/DDBJ databases">
        <authorList>
            <person name="Fouks B."/>
        </authorList>
    </citation>
    <scope>NUCLEOTIDE SEQUENCE</scope>
    <source>
        <strain evidence="7">Stay&amp;Tobe</strain>
        <tissue evidence="7">Testes</tissue>
    </source>
</reference>
<gene>
    <name evidence="7" type="ORF">L9F63_000438</name>
</gene>
<evidence type="ECO:0000256" key="3">
    <source>
        <dbReference type="ARBA" id="ARBA00022989"/>
    </source>
</evidence>
<protein>
    <recommendedName>
        <fullName evidence="6">Calcineurin-like phosphoesterase domain-containing protein</fullName>
    </recommendedName>
</protein>
<proteinExistence type="predicted"/>
<keyword evidence="4 5" id="KW-0472">Membrane</keyword>
<dbReference type="Pfam" id="PF00149">
    <property type="entry name" value="Metallophos"/>
    <property type="match status" value="1"/>
</dbReference>
<feature type="domain" description="Calcineurin-like phosphoesterase" evidence="6">
    <location>
        <begin position="48"/>
        <end position="236"/>
    </location>
</feature>
<dbReference type="PANTHER" id="PTHR13315">
    <property type="entry name" value="METALLO PHOSPHOESTERASE RELATED"/>
    <property type="match status" value="1"/>
</dbReference>
<accession>A0AAD8ALQ7</accession>
<dbReference type="AlphaFoldDB" id="A0AAD8ALQ7"/>
<evidence type="ECO:0000256" key="2">
    <source>
        <dbReference type="ARBA" id="ARBA00022692"/>
    </source>
</evidence>
<sequence>MFKRQRSRTKIILIILTTIVLYNEYLIYTFTRLFSWPTISCDNSPKCLKILLVADPQILGEQYEAHFPRGFLTRWDNDRYLSKTFKRALYHVDPNIIVFLGDIMDEGSISRNDEYKRYLERFNGIFYVQRRIKMVYLPGDNDIGGETEPLNVKKLERFQETFKQSDFIQFGHLDMYKVNRLAYTIPKVEKGAKLLQGNRTRIVFSHIPLLFMPSGFVQQVVSQIRPHVIFTAHDHKSLHVSADTETGEERLAEMLPPGGDVVRQFQLNSAVVHEVMVPTCSYRMGVADMGYGAAVLDGNSDTMLYAVLWLPSRFTQLYIYLITLTVICMFLILVLCHKLYSKVCHKLRRIVNNTKHIV</sequence>
<evidence type="ECO:0000259" key="6">
    <source>
        <dbReference type="Pfam" id="PF00149"/>
    </source>
</evidence>
<dbReference type="SUPFAM" id="SSF56300">
    <property type="entry name" value="Metallo-dependent phosphatases"/>
    <property type="match status" value="1"/>
</dbReference>
<dbReference type="Gene3D" id="3.60.21.10">
    <property type="match status" value="1"/>
</dbReference>
<dbReference type="Proteomes" id="UP001233999">
    <property type="component" value="Unassembled WGS sequence"/>
</dbReference>
<dbReference type="GO" id="GO:0016020">
    <property type="term" value="C:membrane"/>
    <property type="evidence" value="ECO:0007669"/>
    <property type="project" value="UniProtKB-SubCell"/>
</dbReference>
<keyword evidence="8" id="KW-1185">Reference proteome</keyword>
<keyword evidence="2 5" id="KW-0812">Transmembrane</keyword>
<dbReference type="GO" id="GO:0016787">
    <property type="term" value="F:hydrolase activity"/>
    <property type="evidence" value="ECO:0007669"/>
    <property type="project" value="InterPro"/>
</dbReference>
<feature type="transmembrane region" description="Helical" evidence="5">
    <location>
        <begin position="12"/>
        <end position="31"/>
    </location>
</feature>
<dbReference type="InterPro" id="IPR029052">
    <property type="entry name" value="Metallo-depent_PP-like"/>
</dbReference>
<evidence type="ECO:0000313" key="8">
    <source>
        <dbReference type="Proteomes" id="UP001233999"/>
    </source>
</evidence>
<dbReference type="EMBL" id="JASPKZ010000018">
    <property type="protein sequence ID" value="KAJ9601414.1"/>
    <property type="molecule type" value="Genomic_DNA"/>
</dbReference>
<keyword evidence="3 5" id="KW-1133">Transmembrane helix</keyword>
<evidence type="ECO:0000256" key="1">
    <source>
        <dbReference type="ARBA" id="ARBA00004141"/>
    </source>
</evidence>